<sequence length="381" mass="42216">MPLKGIKVLELAGLAPGPFCGMLLADFGASVIRVDKINGSFSVDSLGHGKRSIALNLKSYQGTDVFKKLSNQNDILIDPYRPGVMERMKLGPEELMKTNNKLIYARLSGFGHSGPYANMAGHDINFLALSGLLSLFGRYGQKPTPPVNMIADFGGGGLMCAFGIILALFERNKSNVGQVIDASMVEGSAYLGSWMFRSQNIPGLWGNPRGKNILDSGTHFYDTYETKDKQYICVAAIEPQFYKIFLEKLGISSVEMPQFDKFEENRTKLEKIFKEKTQAEWCAIFDGTDACVTPVLNLKNVALHTHNKERNTFTIESDDLITPNPAPRLSRTPGVTKGHKKNPEPGEHTIEILRELEYKSEEITNLLATEAVNQGMKRSML</sequence>
<dbReference type="Pfam" id="PF02515">
    <property type="entry name" value="CoA_transf_3"/>
    <property type="match status" value="1"/>
</dbReference>
<dbReference type="PANTHER" id="PTHR48228:SF5">
    <property type="entry name" value="ALPHA-METHYLACYL-COA RACEMASE"/>
    <property type="match status" value="1"/>
</dbReference>
<organism evidence="3 4">
    <name type="scientific">Xylocopa violacea</name>
    <name type="common">Violet carpenter bee</name>
    <name type="synonym">Apis violacea</name>
    <dbReference type="NCBI Taxonomy" id="135666"/>
    <lineage>
        <taxon>Eukaryota</taxon>
        <taxon>Metazoa</taxon>
        <taxon>Ecdysozoa</taxon>
        <taxon>Arthropoda</taxon>
        <taxon>Hexapoda</taxon>
        <taxon>Insecta</taxon>
        <taxon>Pterygota</taxon>
        <taxon>Neoptera</taxon>
        <taxon>Endopterygota</taxon>
        <taxon>Hymenoptera</taxon>
        <taxon>Apocrita</taxon>
        <taxon>Aculeata</taxon>
        <taxon>Apoidea</taxon>
        <taxon>Anthophila</taxon>
        <taxon>Apidae</taxon>
        <taxon>Xylocopa</taxon>
        <taxon>Xylocopa</taxon>
    </lineage>
</organism>
<evidence type="ECO:0000256" key="2">
    <source>
        <dbReference type="SAM" id="MobiDB-lite"/>
    </source>
</evidence>
<evidence type="ECO:0008006" key="5">
    <source>
        <dbReference type="Google" id="ProtNLM"/>
    </source>
</evidence>
<feature type="region of interest" description="Disordered" evidence="2">
    <location>
        <begin position="318"/>
        <end position="345"/>
    </location>
</feature>
<evidence type="ECO:0000256" key="1">
    <source>
        <dbReference type="ARBA" id="ARBA00008383"/>
    </source>
</evidence>
<dbReference type="InterPro" id="IPR023606">
    <property type="entry name" value="CoA-Trfase_III_dom_1_sf"/>
</dbReference>
<dbReference type="Gene3D" id="3.40.50.10540">
    <property type="entry name" value="Crotonobetainyl-coa:carnitine coa-transferase, domain 1"/>
    <property type="match status" value="1"/>
</dbReference>
<dbReference type="InterPro" id="IPR044855">
    <property type="entry name" value="CoA-Trfase_III_dom3_sf"/>
</dbReference>
<evidence type="ECO:0000313" key="4">
    <source>
        <dbReference type="Proteomes" id="UP001642520"/>
    </source>
</evidence>
<reference evidence="3 4" key="1">
    <citation type="submission" date="2024-08" db="EMBL/GenBank/DDBJ databases">
        <authorList>
            <person name="Will J Nash"/>
            <person name="Angela Man"/>
            <person name="Seanna McTaggart"/>
            <person name="Kendall Baker"/>
            <person name="Tom Barker"/>
            <person name="Leah Catchpole"/>
            <person name="Alex Durrant"/>
            <person name="Karim Gharbi"/>
            <person name="Naomi Irish"/>
            <person name="Gemy Kaithakottil"/>
            <person name="Debby Ku"/>
            <person name="Aaliyah Providence"/>
            <person name="Felix Shaw"/>
            <person name="David Swarbreck"/>
            <person name="Chris Watkins"/>
            <person name="Ann M. McCartney"/>
            <person name="Giulio Formenti"/>
            <person name="Alice Mouton"/>
            <person name="Noel Vella"/>
            <person name="Bjorn M von Reumont"/>
            <person name="Adriana Vella"/>
            <person name="Wilfried Haerty"/>
        </authorList>
    </citation>
    <scope>NUCLEOTIDE SEQUENCE [LARGE SCALE GENOMIC DNA]</scope>
</reference>
<name>A0ABP1P656_XYLVO</name>
<dbReference type="SUPFAM" id="SSF89796">
    <property type="entry name" value="CoA-transferase family III (CaiB/BaiF)"/>
    <property type="match status" value="1"/>
</dbReference>
<gene>
    <name evidence="3" type="ORF">XYLVIOL_LOCUS8007</name>
</gene>
<accession>A0ABP1P656</accession>
<dbReference type="Gene3D" id="3.30.1540.10">
    <property type="entry name" value="formyl-coa transferase, domain 3"/>
    <property type="match status" value="1"/>
</dbReference>
<proteinExistence type="inferred from homology"/>
<dbReference type="Proteomes" id="UP001642520">
    <property type="component" value="Unassembled WGS sequence"/>
</dbReference>
<dbReference type="PANTHER" id="PTHR48228">
    <property type="entry name" value="SUCCINYL-COA--D-CITRAMALATE COA-TRANSFERASE"/>
    <property type="match status" value="1"/>
</dbReference>
<protein>
    <recommendedName>
        <fullName evidence="5">Alpha-methylacyl-CoA racemase</fullName>
    </recommendedName>
</protein>
<comment type="caution">
    <text evidence="3">The sequence shown here is derived from an EMBL/GenBank/DDBJ whole genome shotgun (WGS) entry which is preliminary data.</text>
</comment>
<keyword evidence="4" id="KW-1185">Reference proteome</keyword>
<dbReference type="InterPro" id="IPR050509">
    <property type="entry name" value="CoA-transferase_III"/>
</dbReference>
<comment type="similarity">
    <text evidence="1">Belongs to the CoA-transferase III family.</text>
</comment>
<dbReference type="EMBL" id="CAXAJV020001296">
    <property type="protein sequence ID" value="CAL7946845.1"/>
    <property type="molecule type" value="Genomic_DNA"/>
</dbReference>
<dbReference type="InterPro" id="IPR003673">
    <property type="entry name" value="CoA-Trfase_fam_III"/>
</dbReference>
<evidence type="ECO:0000313" key="3">
    <source>
        <dbReference type="EMBL" id="CAL7946845.1"/>
    </source>
</evidence>